<dbReference type="InterPro" id="IPR032290">
    <property type="entry name" value="DUF4839"/>
</dbReference>
<dbReference type="PROSITE" id="PS51257">
    <property type="entry name" value="PROKAR_LIPOPROTEIN"/>
    <property type="match status" value="1"/>
</dbReference>
<sequence length="257" mass="29218">MKKFMCISIAIICCIILVACGSSENHTGKSKTPSDSSSMNGLNYKSVVESFEDNGFTNIKLEKIEDLITGWLIKEGEVEEVSVGGNFDYSSGEWIDADTEVIIRYHTFSEKETETTQYKSEENEEQEDISDEILTINNCEELANMLSNKADIDESYSSFASKYHGRIIEFDGNIAHLMNYKNYKTRYDILVYAGDFSYDSVRGPAFKFENRSAYEFDGIYLNYQPEDGKNVRITAMVGTFDSNSGLFYLYPKSVTER</sequence>
<dbReference type="RefSeq" id="WP_147516138.1">
    <property type="nucleotide sequence ID" value="NZ_JANKBY010000464.1"/>
</dbReference>
<dbReference type="AlphaFoldDB" id="A0A9X2S3C8"/>
<dbReference type="EMBL" id="JANKBY010000464">
    <property type="protein sequence ID" value="MCR1824938.1"/>
    <property type="molecule type" value="Genomic_DNA"/>
</dbReference>
<evidence type="ECO:0000313" key="3">
    <source>
        <dbReference type="Proteomes" id="UP001140817"/>
    </source>
</evidence>
<feature type="signal peptide" evidence="1">
    <location>
        <begin position="1"/>
        <end position="21"/>
    </location>
</feature>
<feature type="chain" id="PRO_5040913733" evidence="1">
    <location>
        <begin position="22"/>
        <end position="257"/>
    </location>
</feature>
<dbReference type="Pfam" id="PF16127">
    <property type="entry name" value="DUF4839"/>
    <property type="match status" value="1"/>
</dbReference>
<evidence type="ECO:0000256" key="1">
    <source>
        <dbReference type="SAM" id="SignalP"/>
    </source>
</evidence>
<accession>A0A9X2S3C8</accession>
<reference evidence="2" key="1">
    <citation type="submission" date="2022-07" db="EMBL/GenBank/DDBJ databases">
        <title>Enhanced cultured diversity of the mouse gut microbiota enables custom-made synthetic communities.</title>
        <authorList>
            <person name="Afrizal A."/>
        </authorList>
    </citation>
    <scope>NUCLEOTIDE SEQUENCE</scope>
    <source>
        <strain evidence="2">DSM 29186</strain>
    </source>
</reference>
<keyword evidence="1" id="KW-0732">Signal</keyword>
<comment type="caution">
    <text evidence="2">The sequence shown here is derived from an EMBL/GenBank/DDBJ whole genome shotgun (WGS) entry which is preliminary data.</text>
</comment>
<name>A0A9X2S3C8_9FIRM</name>
<proteinExistence type="predicted"/>
<keyword evidence="3" id="KW-1185">Reference proteome</keyword>
<gene>
    <name evidence="2" type="ORF">NSA58_19330</name>
</gene>
<evidence type="ECO:0000313" key="2">
    <source>
        <dbReference type="EMBL" id="MCR1824938.1"/>
    </source>
</evidence>
<protein>
    <submittedName>
        <fullName evidence="2">DUF4839 domain-containing protein</fullName>
    </submittedName>
</protein>
<organism evidence="2 3">
    <name type="scientific">Terrisporobacter muris</name>
    <dbReference type="NCBI Taxonomy" id="2963284"/>
    <lineage>
        <taxon>Bacteria</taxon>
        <taxon>Bacillati</taxon>
        <taxon>Bacillota</taxon>
        <taxon>Clostridia</taxon>
        <taxon>Peptostreptococcales</taxon>
        <taxon>Peptostreptococcaceae</taxon>
        <taxon>Terrisporobacter</taxon>
    </lineage>
</organism>
<dbReference type="Proteomes" id="UP001140817">
    <property type="component" value="Unassembled WGS sequence"/>
</dbReference>